<dbReference type="InterPro" id="IPR036230">
    <property type="entry name" value="LeuA_allosteric_dom_sf"/>
</dbReference>
<dbReference type="SUPFAM" id="SSF51569">
    <property type="entry name" value="Aldolase"/>
    <property type="match status" value="1"/>
</dbReference>
<evidence type="ECO:0000256" key="5">
    <source>
        <dbReference type="RuleBase" id="RU003523"/>
    </source>
</evidence>
<dbReference type="Proteomes" id="UP000309038">
    <property type="component" value="Unassembled WGS sequence"/>
</dbReference>
<evidence type="ECO:0000259" key="6">
    <source>
        <dbReference type="PROSITE" id="PS50991"/>
    </source>
</evidence>
<sequence>MSSLQDPIGKYLPYVAIDLSNREWPSRRVTSPPVWCSTDLRDGNQALEQPMTIEQKTLFFRHLVKCGFKEIEIAFPSASSAEFDFVQTLIRDGEIPDDVWIQVMTPARPDLIIRTMEALAGANKAIVQFYAAGCPCFREVVYNKTEEELVDRVVQATDLLRQLADENRIKYGTKFRLCYALETFSQTEPHVALKICTAVKEAWGPGEDGPMILNLPSTTEVAPTNHFADQIEYFCKNFKYRKDVVISLHTHNDRGTAVAASEVGLLAGGDRVDGTLFGNGERSGNVDIVTLALNLFTQGIHPGLDFGNLQESIDIYTKCTQLPIHPRHPYSGSLVYTAFSGSHQDAIKKGLEKRALALANGVSPCRWDIPYLLLDPADIGRNYDALIRVNSQSGKGGIAFIIKERLGVDLPRPVQVEFYNVVQSLNEKRQKDMPTEEIVQLFRSYYYFGDSAAANARLILDTSSVSIATSPDSGPTSFRGTIVSDGKPHTIYGEGETEQIAFLSALEKPLECYFGIRQGDERTPVSDGQTITTTFVHLGRRGPPGADAATWGVGLDREPSIARLRSVVSAINKLLGSRRIHA</sequence>
<dbReference type="Gene3D" id="3.30.160.270">
    <property type="match status" value="1"/>
</dbReference>
<dbReference type="Pfam" id="PF00682">
    <property type="entry name" value="HMGL-like"/>
    <property type="match status" value="1"/>
</dbReference>
<comment type="catalytic activity">
    <reaction evidence="1">
        <text>3-methyl-2-oxobutanoate + acetyl-CoA + H2O = (2S)-2-isopropylmalate + CoA + H(+)</text>
        <dbReference type="Rhea" id="RHEA:21524"/>
        <dbReference type="ChEBI" id="CHEBI:1178"/>
        <dbReference type="ChEBI" id="CHEBI:11851"/>
        <dbReference type="ChEBI" id="CHEBI:15377"/>
        <dbReference type="ChEBI" id="CHEBI:15378"/>
        <dbReference type="ChEBI" id="CHEBI:57287"/>
        <dbReference type="ChEBI" id="CHEBI:57288"/>
        <dbReference type="EC" id="2.3.3.13"/>
    </reaction>
</comment>
<keyword evidence="8" id="KW-1185">Reference proteome</keyword>
<dbReference type="SUPFAM" id="SSF110921">
    <property type="entry name" value="2-isopropylmalate synthase LeuA, allosteric (dimerisation) domain"/>
    <property type="match status" value="1"/>
</dbReference>
<dbReference type="InterPro" id="IPR013785">
    <property type="entry name" value="Aldolase_TIM"/>
</dbReference>
<accession>A0A4S4KKD6</accession>
<comment type="caution">
    <text evidence="7">The sequence shown here is derived from an EMBL/GenBank/DDBJ whole genome shotgun (WGS) entry which is preliminary data.</text>
</comment>
<dbReference type="GO" id="GO:0009098">
    <property type="term" value="P:L-leucine biosynthetic process"/>
    <property type="evidence" value="ECO:0007669"/>
    <property type="project" value="TreeGrafter"/>
</dbReference>
<evidence type="ECO:0000256" key="1">
    <source>
        <dbReference type="ARBA" id="ARBA00000064"/>
    </source>
</evidence>
<dbReference type="InterPro" id="IPR002034">
    <property type="entry name" value="AIPM/Hcit_synth_CS"/>
</dbReference>
<dbReference type="NCBIfam" id="NF002991">
    <property type="entry name" value="PRK03739.1"/>
    <property type="match status" value="1"/>
</dbReference>
<dbReference type="AlphaFoldDB" id="A0A4S4KKD6"/>
<proteinExistence type="inferred from homology"/>
<dbReference type="GO" id="GO:0003852">
    <property type="term" value="F:2-isopropylmalate synthase activity"/>
    <property type="evidence" value="ECO:0007669"/>
    <property type="project" value="UniProtKB-EC"/>
</dbReference>
<evidence type="ECO:0000313" key="8">
    <source>
        <dbReference type="Proteomes" id="UP000309038"/>
    </source>
</evidence>
<dbReference type="EC" id="2.3.3.13" evidence="3"/>
<dbReference type="EMBL" id="SGPJ01000133">
    <property type="protein sequence ID" value="THG98147.1"/>
    <property type="molecule type" value="Genomic_DNA"/>
</dbReference>
<keyword evidence="4 5" id="KW-0808">Transferase</keyword>
<organism evidence="7 8">
    <name type="scientific">Hermanssonia centrifuga</name>
    <dbReference type="NCBI Taxonomy" id="98765"/>
    <lineage>
        <taxon>Eukaryota</taxon>
        <taxon>Fungi</taxon>
        <taxon>Dikarya</taxon>
        <taxon>Basidiomycota</taxon>
        <taxon>Agaricomycotina</taxon>
        <taxon>Agaricomycetes</taxon>
        <taxon>Polyporales</taxon>
        <taxon>Meruliaceae</taxon>
        <taxon>Hermanssonia</taxon>
    </lineage>
</organism>
<comment type="similarity">
    <text evidence="2">Belongs to the alpha-IPM synthase/homocitrate synthase family. LeuA type 2 subfamily.</text>
</comment>
<dbReference type="PROSITE" id="PS50991">
    <property type="entry name" value="PYR_CT"/>
    <property type="match status" value="1"/>
</dbReference>
<dbReference type="InterPro" id="IPR000891">
    <property type="entry name" value="PYR_CT"/>
</dbReference>
<dbReference type="PROSITE" id="PS00816">
    <property type="entry name" value="AIPM_HOMOCIT_SYNTH_2"/>
    <property type="match status" value="1"/>
</dbReference>
<protein>
    <recommendedName>
        <fullName evidence="3">2-isopropylmalate synthase</fullName>
        <ecNumber evidence="3">2.3.3.13</ecNumber>
    </recommendedName>
</protein>
<evidence type="ECO:0000256" key="4">
    <source>
        <dbReference type="ARBA" id="ARBA00022679"/>
    </source>
</evidence>
<gene>
    <name evidence="7" type="ORF">EW026_g4002</name>
</gene>
<dbReference type="GO" id="GO:0005739">
    <property type="term" value="C:mitochondrion"/>
    <property type="evidence" value="ECO:0007669"/>
    <property type="project" value="TreeGrafter"/>
</dbReference>
<dbReference type="SUPFAM" id="SSF89000">
    <property type="entry name" value="post-HMGL domain-like"/>
    <property type="match status" value="1"/>
</dbReference>
<evidence type="ECO:0000256" key="2">
    <source>
        <dbReference type="ARBA" id="ARBA00009767"/>
    </source>
</evidence>
<dbReference type="PROSITE" id="PS00815">
    <property type="entry name" value="AIPM_HOMOCIT_SYNTH_1"/>
    <property type="match status" value="1"/>
</dbReference>
<dbReference type="InterPro" id="IPR054692">
    <property type="entry name" value="LeuA-like_post-cat"/>
</dbReference>
<evidence type="ECO:0000256" key="3">
    <source>
        <dbReference type="ARBA" id="ARBA00012973"/>
    </source>
</evidence>
<evidence type="ECO:0000313" key="7">
    <source>
        <dbReference type="EMBL" id="THG98147.1"/>
    </source>
</evidence>
<feature type="domain" description="Pyruvate carboxyltransferase" evidence="6">
    <location>
        <begin position="33"/>
        <end position="310"/>
    </location>
</feature>
<dbReference type="Pfam" id="PF22615">
    <property type="entry name" value="IPMS_D2"/>
    <property type="match status" value="1"/>
</dbReference>
<reference evidence="7 8" key="1">
    <citation type="submission" date="2019-02" db="EMBL/GenBank/DDBJ databases">
        <title>Genome sequencing of the rare red list fungi Phlebia centrifuga.</title>
        <authorList>
            <person name="Buettner E."/>
            <person name="Kellner H."/>
        </authorList>
    </citation>
    <scope>NUCLEOTIDE SEQUENCE [LARGE SCALE GENOMIC DNA]</scope>
    <source>
        <strain evidence="7 8">DSM 108282</strain>
    </source>
</reference>
<name>A0A4S4KKD6_9APHY</name>
<dbReference type="Gene3D" id="3.20.20.70">
    <property type="entry name" value="Aldolase class I"/>
    <property type="match status" value="1"/>
</dbReference>
<dbReference type="PANTHER" id="PTHR46911:SF1">
    <property type="entry name" value="2-ISOPROPYLMALATE SYNTHASE"/>
    <property type="match status" value="1"/>
</dbReference>
<dbReference type="PANTHER" id="PTHR46911">
    <property type="match status" value="1"/>
</dbReference>